<dbReference type="Proteomes" id="UP000325395">
    <property type="component" value="Unassembled WGS sequence"/>
</dbReference>
<name>A0ABQ6X2N2_9EURO</name>
<evidence type="ECO:0000313" key="2">
    <source>
        <dbReference type="Proteomes" id="UP000325395"/>
    </source>
</evidence>
<protein>
    <submittedName>
        <fullName evidence="1">Uncharacterized protein</fullName>
    </submittedName>
</protein>
<organism evidence="1 2">
    <name type="scientific">Aspergillus pseudocaelatus</name>
    <dbReference type="NCBI Taxonomy" id="1825620"/>
    <lineage>
        <taxon>Eukaryota</taxon>
        <taxon>Fungi</taxon>
        <taxon>Dikarya</taxon>
        <taxon>Ascomycota</taxon>
        <taxon>Pezizomycotina</taxon>
        <taxon>Eurotiomycetes</taxon>
        <taxon>Eurotiomycetidae</taxon>
        <taxon>Eurotiales</taxon>
        <taxon>Aspergillaceae</taxon>
        <taxon>Aspergillus</taxon>
        <taxon>Aspergillus subgen. Circumdati</taxon>
    </lineage>
</organism>
<reference evidence="1 2" key="1">
    <citation type="submission" date="2019-04" db="EMBL/GenBank/DDBJ databases">
        <authorList>
            <consortium name="DOE Joint Genome Institute"/>
            <person name="Mondo S."/>
            <person name="Kjaerbolling I."/>
            <person name="Vesth T."/>
            <person name="Frisvad J.C."/>
            <person name="Nybo J.L."/>
            <person name="Theobald S."/>
            <person name="Kildgaard S."/>
            <person name="Isbrandt T."/>
            <person name="Kuo A."/>
            <person name="Sato A."/>
            <person name="Lyhne E.K."/>
            <person name="Kogle M.E."/>
            <person name="Wiebenga A."/>
            <person name="Kun R.S."/>
            <person name="Lubbers R.J."/>
            <person name="Makela M.R."/>
            <person name="Barry K."/>
            <person name="Chovatia M."/>
            <person name="Clum A."/>
            <person name="Daum C."/>
            <person name="Haridas S."/>
            <person name="He G."/>
            <person name="LaButti K."/>
            <person name="Lipzen A."/>
            <person name="Riley R."/>
            <person name="Salamov A."/>
            <person name="Simmons B.A."/>
            <person name="Magnuson J.K."/>
            <person name="Henrissat B."/>
            <person name="Mortensen U.H."/>
            <person name="Larsen T.O."/>
            <person name="Devries R.P."/>
            <person name="Grigoriev I.V."/>
            <person name="Machida M."/>
            <person name="Baker S.E."/>
            <person name="Andersen M.R."/>
            <person name="Cantor M.N."/>
            <person name="Hua S.X."/>
        </authorList>
    </citation>
    <scope>NUCLEOTIDE SEQUENCE [LARGE SCALE GENOMIC DNA]</scope>
    <source>
        <strain evidence="1 2">CBS 117616</strain>
    </source>
</reference>
<sequence length="110" mass="12054">MLSIRATCSVLSATSDWFIHSASIQTIRGRPCLGRRCRIAASKFTVTSTTLPFSKIDLGNDRSPQTYDRASYSWLESSSTSSSVHSIGAAKFLFGCNAISRMFSADFNGW</sequence>
<dbReference type="EMBL" id="ML735695">
    <property type="protein sequence ID" value="KAE8422371.1"/>
    <property type="molecule type" value="Genomic_DNA"/>
</dbReference>
<evidence type="ECO:0000313" key="1">
    <source>
        <dbReference type="EMBL" id="KAE8422371.1"/>
    </source>
</evidence>
<accession>A0ABQ6X2N2</accession>
<gene>
    <name evidence="1" type="ORF">BDV36DRAFT_245620</name>
</gene>
<keyword evidence="2" id="KW-1185">Reference proteome</keyword>
<proteinExistence type="predicted"/>